<comment type="similarity">
    <text evidence="11">Belongs to the ABC-4 integral membrane protein family.</text>
</comment>
<dbReference type="PANTHER" id="PTHR30572">
    <property type="entry name" value="MEMBRANE COMPONENT OF TRANSPORTER-RELATED"/>
    <property type="match status" value="1"/>
</dbReference>
<dbReference type="GO" id="GO:0046677">
    <property type="term" value="P:response to antibiotic"/>
    <property type="evidence" value="ECO:0007669"/>
    <property type="project" value="UniProtKB-KW"/>
</dbReference>
<dbReference type="CDD" id="cd03255">
    <property type="entry name" value="ABC_MJ0796_LolCDE_FtsE"/>
    <property type="match status" value="1"/>
</dbReference>
<evidence type="ECO:0000313" key="16">
    <source>
        <dbReference type="Proteomes" id="UP000178602"/>
    </source>
</evidence>
<dbReference type="Proteomes" id="UP000178602">
    <property type="component" value="Unassembled WGS sequence"/>
</dbReference>
<evidence type="ECO:0000256" key="5">
    <source>
        <dbReference type="ARBA" id="ARBA00022692"/>
    </source>
</evidence>
<dbReference type="FunFam" id="3.40.50.300:FF:000032">
    <property type="entry name" value="Export ABC transporter ATP-binding protein"/>
    <property type="match status" value="1"/>
</dbReference>
<dbReference type="EMBL" id="MEUG01000001">
    <property type="protein sequence ID" value="OGC28891.1"/>
    <property type="molecule type" value="Genomic_DNA"/>
</dbReference>
<dbReference type="Pfam" id="PF00005">
    <property type="entry name" value="ABC_tran"/>
    <property type="match status" value="1"/>
</dbReference>
<dbReference type="Pfam" id="PF12704">
    <property type="entry name" value="MacB_PCD"/>
    <property type="match status" value="1"/>
</dbReference>
<dbReference type="GO" id="GO:0098796">
    <property type="term" value="C:membrane protein complex"/>
    <property type="evidence" value="ECO:0007669"/>
    <property type="project" value="UniProtKB-ARBA"/>
</dbReference>
<evidence type="ECO:0000256" key="1">
    <source>
        <dbReference type="ARBA" id="ARBA00004429"/>
    </source>
</evidence>
<evidence type="ECO:0000256" key="4">
    <source>
        <dbReference type="ARBA" id="ARBA00022519"/>
    </source>
</evidence>
<keyword evidence="7" id="KW-0067">ATP-binding</keyword>
<dbReference type="Pfam" id="PF02687">
    <property type="entry name" value="FtsX"/>
    <property type="match status" value="1"/>
</dbReference>
<evidence type="ECO:0000256" key="8">
    <source>
        <dbReference type="ARBA" id="ARBA00022989"/>
    </source>
</evidence>
<dbReference type="InterPro" id="IPR017911">
    <property type="entry name" value="MacB-like_ATP-bd"/>
</dbReference>
<dbReference type="InterPro" id="IPR003439">
    <property type="entry name" value="ABC_transporter-like_ATP-bd"/>
</dbReference>
<evidence type="ECO:0000256" key="7">
    <source>
        <dbReference type="ARBA" id="ARBA00022840"/>
    </source>
</evidence>
<keyword evidence="8 13" id="KW-1133">Transmembrane helix</keyword>
<keyword evidence="10" id="KW-0046">Antibiotic resistance</keyword>
<proteinExistence type="inferred from homology"/>
<dbReference type="GO" id="GO:0005524">
    <property type="term" value="F:ATP binding"/>
    <property type="evidence" value="ECO:0007669"/>
    <property type="project" value="UniProtKB-KW"/>
</dbReference>
<dbReference type="SMART" id="SM00382">
    <property type="entry name" value="AAA"/>
    <property type="match status" value="1"/>
</dbReference>
<dbReference type="InterPro" id="IPR017871">
    <property type="entry name" value="ABC_transporter-like_CS"/>
</dbReference>
<evidence type="ECO:0000256" key="3">
    <source>
        <dbReference type="ARBA" id="ARBA00022475"/>
    </source>
</evidence>
<comment type="similarity">
    <text evidence="12">Belongs to the ABC transporter superfamily. Macrolide exporter (TC 3.A.1.122) family.</text>
</comment>
<accession>A0A1F4T7X4</accession>
<evidence type="ECO:0000259" key="14">
    <source>
        <dbReference type="PROSITE" id="PS50893"/>
    </source>
</evidence>
<dbReference type="InterPro" id="IPR025857">
    <property type="entry name" value="MacB_PCD"/>
</dbReference>
<keyword evidence="6" id="KW-0547">Nucleotide-binding</keyword>
<keyword evidence="9 13" id="KW-0472">Membrane</keyword>
<dbReference type="InterPro" id="IPR027417">
    <property type="entry name" value="P-loop_NTPase"/>
</dbReference>
<keyword evidence="4" id="KW-0997">Cell inner membrane</keyword>
<dbReference type="InterPro" id="IPR003838">
    <property type="entry name" value="ABC3_permease_C"/>
</dbReference>
<reference evidence="15 16" key="1">
    <citation type="journal article" date="2016" name="Nat. Commun.">
        <title>Thousands of microbial genomes shed light on interconnected biogeochemical processes in an aquifer system.</title>
        <authorList>
            <person name="Anantharaman K."/>
            <person name="Brown C.T."/>
            <person name="Hug L.A."/>
            <person name="Sharon I."/>
            <person name="Castelle C.J."/>
            <person name="Probst A.J."/>
            <person name="Thomas B.C."/>
            <person name="Singh A."/>
            <person name="Wilkins M.J."/>
            <person name="Karaoz U."/>
            <person name="Brodie E.L."/>
            <person name="Williams K.H."/>
            <person name="Hubbard S.S."/>
            <person name="Banfield J.F."/>
        </authorList>
    </citation>
    <scope>NUCLEOTIDE SEQUENCE [LARGE SCALE GENOMIC DNA]</scope>
</reference>
<dbReference type="Gene3D" id="3.40.50.300">
    <property type="entry name" value="P-loop containing nucleotide triphosphate hydrolases"/>
    <property type="match status" value="1"/>
</dbReference>
<dbReference type="PROSITE" id="PS00211">
    <property type="entry name" value="ABC_TRANSPORTER_1"/>
    <property type="match status" value="1"/>
</dbReference>
<feature type="transmembrane region" description="Helical" evidence="13">
    <location>
        <begin position="269"/>
        <end position="289"/>
    </location>
</feature>
<gene>
    <name evidence="15" type="ORF">A3K49_02220</name>
</gene>
<protein>
    <recommendedName>
        <fullName evidence="14">ABC transporter domain-containing protein</fullName>
    </recommendedName>
</protein>
<keyword evidence="5 13" id="KW-0812">Transmembrane</keyword>
<dbReference type="GO" id="GO:0016887">
    <property type="term" value="F:ATP hydrolysis activity"/>
    <property type="evidence" value="ECO:0007669"/>
    <property type="project" value="InterPro"/>
</dbReference>
<keyword evidence="3" id="KW-1003">Cell membrane</keyword>
<feature type="domain" description="ABC transporter" evidence="14">
    <location>
        <begin position="2"/>
        <end position="241"/>
    </location>
</feature>
<feature type="transmembrane region" description="Helical" evidence="13">
    <location>
        <begin position="607"/>
        <end position="633"/>
    </location>
</feature>
<evidence type="ECO:0000256" key="6">
    <source>
        <dbReference type="ARBA" id="ARBA00022741"/>
    </source>
</evidence>
<evidence type="ECO:0000256" key="2">
    <source>
        <dbReference type="ARBA" id="ARBA00022448"/>
    </source>
</evidence>
<dbReference type="GO" id="GO:0005886">
    <property type="term" value="C:plasma membrane"/>
    <property type="evidence" value="ECO:0007669"/>
    <property type="project" value="UniProtKB-SubCell"/>
</dbReference>
<evidence type="ECO:0000256" key="12">
    <source>
        <dbReference type="ARBA" id="ARBA00038388"/>
    </source>
</evidence>
<keyword evidence="2" id="KW-0813">Transport</keyword>
<evidence type="ECO:0000256" key="13">
    <source>
        <dbReference type="SAM" id="Phobius"/>
    </source>
</evidence>
<comment type="subcellular location">
    <subcellularLocation>
        <location evidence="1">Cell inner membrane</location>
        <topology evidence="1">Multi-pass membrane protein</topology>
    </subcellularLocation>
</comment>
<feature type="transmembrane region" description="Helical" evidence="13">
    <location>
        <begin position="530"/>
        <end position="551"/>
    </location>
</feature>
<dbReference type="PANTHER" id="PTHR30572:SF4">
    <property type="entry name" value="ABC TRANSPORTER PERMEASE YTRF"/>
    <property type="match status" value="1"/>
</dbReference>
<dbReference type="PROSITE" id="PS50893">
    <property type="entry name" value="ABC_TRANSPORTER_2"/>
    <property type="match status" value="1"/>
</dbReference>
<evidence type="ECO:0000313" key="15">
    <source>
        <dbReference type="EMBL" id="OGC28891.1"/>
    </source>
</evidence>
<organism evidence="15 16">
    <name type="scientific">candidate division WOR-1 bacterium RIFOXYC12_FULL_54_18</name>
    <dbReference type="NCBI Taxonomy" id="1802584"/>
    <lineage>
        <taxon>Bacteria</taxon>
        <taxon>Bacillati</taxon>
        <taxon>Saganbacteria</taxon>
    </lineage>
</organism>
<dbReference type="InterPro" id="IPR003593">
    <property type="entry name" value="AAA+_ATPase"/>
</dbReference>
<feature type="transmembrane region" description="Helical" evidence="13">
    <location>
        <begin position="572"/>
        <end position="601"/>
    </location>
</feature>
<dbReference type="SUPFAM" id="SSF52540">
    <property type="entry name" value="P-loop containing nucleoside triphosphate hydrolases"/>
    <property type="match status" value="1"/>
</dbReference>
<evidence type="ECO:0000256" key="9">
    <source>
        <dbReference type="ARBA" id="ARBA00023136"/>
    </source>
</evidence>
<comment type="caution">
    <text evidence="15">The sequence shown here is derived from an EMBL/GenBank/DDBJ whole genome shotgun (WGS) entry which is preliminary data.</text>
</comment>
<sequence>MIELKKVQKTYYIGGEIPVRALRGVDLKIEPGEFVAIMGPSGSGKSTLMAILGLLDKADSGEYFLLNKDLSRQGESDYAVLRNRFFGFVFQTFNLLPKLNVSDNVVLPFIYSGDTDGEKREHALSMLKKVGLGERLKHRPNQLSGGQQQRVALVRALANDPLVILADEPTGNLDSQSSKEIMGLLQELNKQGNTIIMVTHEHDIAAYASRVLTLHDGAIITDERKRPTPAARLPEMKPIEKKRRWCCVAGLLNYTYEAYLSIVNNKLRSVLSILGVMIGVAAVITMLALGTGAKRSMEETLSSLGTNILMVRAPFRSSGISLGSQGPTRFTFADYESLQRIEGIDHVVPYVTGRAQVVFQNKNWNTSVVGTSVDYPVMRDVSLELGRFFTPSEANSKAKVAVIGQTVAKELFGAENPIGQSIRINRINFNLIGVLPKQGAAGFQNQDDRVLIPLKTAMYRLLGNDYINYFEVQVKDAEQMSYATERIIGEIMRLHRLPESQRQSIDVMNMAEIQAAAGALISTLSYLLGAVAAVSLLVGGIGIMNIMLVMVMERTHEIGLRKSLGAQRSDILVQFLVEAVLICLFGGVIGIAFGSLVSWALSTLAQWNVYISVGSIVLAFTFSVLVGVVFGLWPAWRASKMLPIEALRYE</sequence>
<dbReference type="GO" id="GO:0022857">
    <property type="term" value="F:transmembrane transporter activity"/>
    <property type="evidence" value="ECO:0007669"/>
    <property type="project" value="TreeGrafter"/>
</dbReference>
<dbReference type="InterPro" id="IPR050250">
    <property type="entry name" value="Macrolide_Exporter_MacB"/>
</dbReference>
<dbReference type="AlphaFoldDB" id="A0A1F4T7X4"/>
<evidence type="ECO:0000256" key="10">
    <source>
        <dbReference type="ARBA" id="ARBA00023251"/>
    </source>
</evidence>
<evidence type="ECO:0000256" key="11">
    <source>
        <dbReference type="ARBA" id="ARBA00038076"/>
    </source>
</evidence>
<name>A0A1F4T7X4_UNCSA</name>